<dbReference type="PANTHER" id="PTHR45814:SF2">
    <property type="entry name" value="HISTONE-LYSINE N-METHYLTRANSFERASE SETD1"/>
    <property type="match status" value="1"/>
</dbReference>
<feature type="domain" description="SET" evidence="12">
    <location>
        <begin position="1188"/>
        <end position="1305"/>
    </location>
</feature>
<evidence type="ECO:0000256" key="4">
    <source>
        <dbReference type="ARBA" id="ARBA00022679"/>
    </source>
</evidence>
<evidence type="ECO:0000256" key="2">
    <source>
        <dbReference type="ARBA" id="ARBA00012182"/>
    </source>
</evidence>
<feature type="region of interest" description="Disordered" evidence="11">
    <location>
        <begin position="832"/>
        <end position="870"/>
    </location>
</feature>
<dbReference type="SUPFAM" id="SSF54928">
    <property type="entry name" value="RNA-binding domain, RBD"/>
    <property type="match status" value="1"/>
</dbReference>
<reference evidence="14" key="1">
    <citation type="submission" date="2015-01" db="EMBL/GenBank/DDBJ databases">
        <title>Set1/Ezh2-dependent me3K4/me3K27 H3 bivalent domain mechanism regulates adult stem cell function and regeneration process in planarian.</title>
        <authorList>
            <person name="Yong-Qin L."/>
            <person name="Fang-Hao G."/>
            <person name="Chen W."/>
            <person name="Xiao-Shuai H."/>
        </authorList>
    </citation>
    <scope>NUCLEOTIDE SEQUENCE</scope>
</reference>
<proteinExistence type="evidence at transcript level"/>
<evidence type="ECO:0000256" key="3">
    <source>
        <dbReference type="ARBA" id="ARBA00022603"/>
    </source>
</evidence>
<keyword evidence="4" id="KW-0808">Transferase</keyword>
<evidence type="ECO:0000256" key="1">
    <source>
        <dbReference type="ARBA" id="ARBA00004123"/>
    </source>
</evidence>
<evidence type="ECO:0000256" key="10">
    <source>
        <dbReference type="ARBA" id="ARBA00049129"/>
    </source>
</evidence>
<dbReference type="InterPro" id="IPR035979">
    <property type="entry name" value="RBD_domain_sf"/>
</dbReference>
<dbReference type="InterPro" id="IPR044570">
    <property type="entry name" value="Set1-like"/>
</dbReference>
<dbReference type="EMBL" id="KP409164">
    <property type="protein sequence ID" value="ALJ75656.1"/>
    <property type="molecule type" value="mRNA"/>
</dbReference>
<dbReference type="PANTHER" id="PTHR45814">
    <property type="entry name" value="HISTONE-LYSINE N-METHYLTRANSFERASE SETD1"/>
    <property type="match status" value="1"/>
</dbReference>
<dbReference type="GO" id="GO:0032259">
    <property type="term" value="P:methylation"/>
    <property type="evidence" value="ECO:0007669"/>
    <property type="project" value="UniProtKB-KW"/>
</dbReference>
<dbReference type="Gene3D" id="3.30.70.330">
    <property type="match status" value="1"/>
</dbReference>
<protein>
    <recommendedName>
        <fullName evidence="2">[histone H3]-lysine(4) N-trimethyltransferase</fullName>
        <ecNumber evidence="2">2.1.1.354</ecNumber>
    </recommendedName>
</protein>
<dbReference type="OrthoDB" id="308383at2759"/>
<comment type="subcellular location">
    <subcellularLocation>
        <location evidence="1">Nucleus</location>
    </subcellularLocation>
</comment>
<organism evidence="14">
    <name type="scientific">Schmidtea mediterranea</name>
    <name type="common">Freshwater planarian flatworm</name>
    <dbReference type="NCBI Taxonomy" id="79327"/>
    <lineage>
        <taxon>Eukaryota</taxon>
        <taxon>Metazoa</taxon>
        <taxon>Spiralia</taxon>
        <taxon>Lophotrochozoa</taxon>
        <taxon>Platyhelminthes</taxon>
        <taxon>Rhabditophora</taxon>
        <taxon>Seriata</taxon>
        <taxon>Tricladida</taxon>
        <taxon>Continenticola</taxon>
        <taxon>Geoplanoidea</taxon>
        <taxon>Dugesiidae</taxon>
        <taxon>Schmidtea</taxon>
    </lineage>
</organism>
<evidence type="ECO:0000256" key="9">
    <source>
        <dbReference type="ARBA" id="ARBA00047583"/>
    </source>
</evidence>
<dbReference type="InterPro" id="IPR046341">
    <property type="entry name" value="SET_dom_sf"/>
</dbReference>
<feature type="compositionally biased region" description="Basic and acidic residues" evidence="11">
    <location>
        <begin position="474"/>
        <end position="496"/>
    </location>
</feature>
<feature type="domain" description="Post-SET" evidence="13">
    <location>
        <begin position="1311"/>
        <end position="1327"/>
    </location>
</feature>
<evidence type="ECO:0000256" key="11">
    <source>
        <dbReference type="SAM" id="MobiDB-lite"/>
    </source>
</evidence>
<comment type="catalytic activity">
    <reaction evidence="9">
        <text>N(6)-methyl-L-lysyl(4)-[histone H3] + S-adenosyl-L-methionine = N(6),N(6)-dimethyl-L-lysyl(4)-[histone H3] + S-adenosyl-L-homocysteine + H(+)</text>
        <dbReference type="Rhea" id="RHEA:60268"/>
        <dbReference type="Rhea" id="RHEA-COMP:15540"/>
        <dbReference type="Rhea" id="RHEA-COMP:15543"/>
        <dbReference type="ChEBI" id="CHEBI:15378"/>
        <dbReference type="ChEBI" id="CHEBI:57856"/>
        <dbReference type="ChEBI" id="CHEBI:59789"/>
        <dbReference type="ChEBI" id="CHEBI:61929"/>
        <dbReference type="ChEBI" id="CHEBI:61976"/>
    </reaction>
</comment>
<dbReference type="Pfam" id="PF11764">
    <property type="entry name" value="N-SET"/>
    <property type="match status" value="1"/>
</dbReference>
<feature type="region of interest" description="Disordered" evidence="11">
    <location>
        <begin position="474"/>
        <end position="528"/>
    </location>
</feature>
<dbReference type="SUPFAM" id="SSF82199">
    <property type="entry name" value="SET domain"/>
    <property type="match status" value="1"/>
</dbReference>
<comment type="catalytic activity">
    <reaction evidence="10">
        <text>N(6),N(6)-dimethyl-L-lysyl(4)-[histone H3] + S-adenosyl-L-methionine = N(6),N(6),N(6)-trimethyl-L-lysyl(4)-[histone H3] + S-adenosyl-L-homocysteine + H(+)</text>
        <dbReference type="Rhea" id="RHEA:60272"/>
        <dbReference type="Rhea" id="RHEA-COMP:15537"/>
        <dbReference type="Rhea" id="RHEA-COMP:15540"/>
        <dbReference type="ChEBI" id="CHEBI:15378"/>
        <dbReference type="ChEBI" id="CHEBI:57856"/>
        <dbReference type="ChEBI" id="CHEBI:59789"/>
        <dbReference type="ChEBI" id="CHEBI:61961"/>
        <dbReference type="ChEBI" id="CHEBI:61976"/>
    </reaction>
</comment>
<dbReference type="InterPro" id="IPR000504">
    <property type="entry name" value="RRM_dom"/>
</dbReference>
<dbReference type="PROSITE" id="PS50280">
    <property type="entry name" value="SET"/>
    <property type="match status" value="1"/>
</dbReference>
<keyword evidence="7" id="KW-0539">Nucleus</keyword>
<feature type="region of interest" description="Disordered" evidence="11">
    <location>
        <begin position="1136"/>
        <end position="1162"/>
    </location>
</feature>
<feature type="compositionally biased region" description="Polar residues" evidence="11">
    <location>
        <begin position="690"/>
        <end position="700"/>
    </location>
</feature>
<dbReference type="InterPro" id="IPR024657">
    <property type="entry name" value="COMPASS_Set1_N-SET"/>
</dbReference>
<evidence type="ECO:0000256" key="6">
    <source>
        <dbReference type="ARBA" id="ARBA00022853"/>
    </source>
</evidence>
<evidence type="ECO:0000259" key="12">
    <source>
        <dbReference type="PROSITE" id="PS50280"/>
    </source>
</evidence>
<dbReference type="SMART" id="SM01291">
    <property type="entry name" value="N-SET"/>
    <property type="match status" value="1"/>
</dbReference>
<dbReference type="InterPro" id="IPR003616">
    <property type="entry name" value="Post-SET_dom"/>
</dbReference>
<dbReference type="GO" id="GO:0048188">
    <property type="term" value="C:Set1C/COMPASS complex"/>
    <property type="evidence" value="ECO:0007669"/>
    <property type="project" value="TreeGrafter"/>
</dbReference>
<feature type="compositionally biased region" description="Basic and acidic residues" evidence="11">
    <location>
        <begin position="605"/>
        <end position="639"/>
    </location>
</feature>
<evidence type="ECO:0000256" key="7">
    <source>
        <dbReference type="ARBA" id="ARBA00023242"/>
    </source>
</evidence>
<sequence>MIINKKNLEDMCRICGPVEEIKILYHPKTNRHLGLAKVVFRSSRNAKSCVEKYHTTSKMGNIMDVKIDVLGKIRNEMFNNLVNPVLSQADTEAEVKSVQWGYYPPDIPTNNYVISSEENKPILQSQSASKIETISDVTTQPNNDVDSGSEYCSDDSHGQKYLLSNSVVSSSIDPSRMVASSLTNEPLEPLEIRIQKLLTGTSLCSESKPKPITDNNDISSSTEPFIYEELCNQPGYNPPNSSIKLELKKYTDEKLNIDNINNHKQEEFTNSRIRHSSKSSSYHPNQRILVLKTPPKKLTDHEVEDILEKLKNQFIDDLKETLHRDICKKMIETTAYGSFHNWWDFKEHENKSSIGDKPDSITEIGASNIQHKSYFGSSDSIAPRHGDKTNVFQAQLTNYTGLPKIKRLARKSSPLDENNYHRSRVSPNSDKKSNHWSHRDSYSKHRGDRQIDNHYFRSNKDSYYRRYDKHRDHYHHDRDDHYRDESRREDKHEARVTKKRYEKTDGFVSETDDSDLGGNLRDPEPTVKNIDTVHDNIAENNFTTDKPLPKEVKKLKPDVSKIWNSSDDDTDKTETMAAKDNHNMKDLSSNLKRRSNNLSDTDSLMDYKADKTEKAASAKKQLEIKNEKKDVNEKPEVRIIKRGRPPKQSLIEKVDKDKNRQKFISEKRDLSSSGSISDDEEDDDSGDKSQLSSLSIYSNDKTFKHLQRKPERKPIRRPTKISDDDEESSADRTCIKPKKRQLNEDTWDNSSNTIKQFKTHEIKFGAHLDTLTYESELYFQDLSFWDKLEDNSDKQYSSLGYNLLTNQHKIFSIQSSNKISSSVPNRRKQNLIPYGKENSVSNQSKPSSRLITNSRSHSNSVEAADTTDSADAESVELENFIDDIYKWDQIIIHDHNYFQEPTVGTSIKYKTKVSKSHFKLHKVHNIDQQDVKYSFAEKSIISTNEITSEALTPQTRVLSQIFTNGIDAEDKLFFQFAYKRMVSSLNDRERLSHSENDSLNNNISLISSINWDDYPCTKVPPPSELKYICNSGDIRLEITDRPLSRKRFYDNCITDIVNDKKITKKRRKLKEGISCNDDPTDVITTHTTGSARTQGYYQITDTEKRIAAHGTMLLSSNRNIRMPLVPATAAKYVLDRKSENDSPMDVKDNQRSQIREARSEQRRLQTGFQNLESTGELLRINHLGARKKLMTFAKSGIHAWGLVALETIAPDEMVIEYVGQVVRKFLAEYREKKYEDKGIGSSYLFRIDDDLVIDATMYGSNARFINHSCQPNCIARVITVDGKKKIVIYSKRQINIMEEITYDYKFPYEEDKIPCLCGSVGCRGTLN</sequence>
<dbReference type="GO" id="GO:0140999">
    <property type="term" value="F:histone H3K4 trimethyltransferase activity"/>
    <property type="evidence" value="ECO:0007669"/>
    <property type="project" value="UniProtKB-EC"/>
</dbReference>
<comment type="catalytic activity">
    <reaction evidence="8">
        <text>L-lysyl(4)-[histone H3] + 3 S-adenosyl-L-methionine = N(6),N(6),N(6)-trimethyl-L-lysyl(4)-[histone H3] + 3 S-adenosyl-L-homocysteine + 3 H(+)</text>
        <dbReference type="Rhea" id="RHEA:60260"/>
        <dbReference type="Rhea" id="RHEA-COMP:15537"/>
        <dbReference type="Rhea" id="RHEA-COMP:15547"/>
        <dbReference type="ChEBI" id="CHEBI:15378"/>
        <dbReference type="ChEBI" id="CHEBI:29969"/>
        <dbReference type="ChEBI" id="CHEBI:57856"/>
        <dbReference type="ChEBI" id="CHEBI:59789"/>
        <dbReference type="ChEBI" id="CHEBI:61961"/>
        <dbReference type="EC" id="2.1.1.354"/>
    </reaction>
</comment>
<dbReference type="EC" id="2.1.1.354" evidence="2"/>
<dbReference type="InterPro" id="IPR012677">
    <property type="entry name" value="Nucleotide-bd_a/b_plait_sf"/>
</dbReference>
<dbReference type="PROSITE" id="PS50868">
    <property type="entry name" value="POST_SET"/>
    <property type="match status" value="1"/>
</dbReference>
<evidence type="ECO:0000256" key="8">
    <source>
        <dbReference type="ARBA" id="ARBA00047571"/>
    </source>
</evidence>
<dbReference type="InterPro" id="IPR001214">
    <property type="entry name" value="SET_dom"/>
</dbReference>
<evidence type="ECO:0000256" key="5">
    <source>
        <dbReference type="ARBA" id="ARBA00022691"/>
    </source>
</evidence>
<keyword evidence="5" id="KW-0949">S-adenosyl-L-methionine</keyword>
<feature type="compositionally biased region" description="Basic and acidic residues" evidence="11">
    <location>
        <begin position="650"/>
        <end position="670"/>
    </location>
</feature>
<name>A0A120H352_SCHMD</name>
<dbReference type="SMART" id="SM00508">
    <property type="entry name" value="PostSET"/>
    <property type="match status" value="1"/>
</dbReference>
<dbReference type="SMART" id="SM00317">
    <property type="entry name" value="SET"/>
    <property type="match status" value="1"/>
</dbReference>
<evidence type="ECO:0000259" key="13">
    <source>
        <dbReference type="PROSITE" id="PS50868"/>
    </source>
</evidence>
<dbReference type="Pfam" id="PF00076">
    <property type="entry name" value="RRM_1"/>
    <property type="match status" value="1"/>
</dbReference>
<keyword evidence="6" id="KW-0156">Chromatin regulator</keyword>
<dbReference type="Pfam" id="PF00856">
    <property type="entry name" value="SET"/>
    <property type="match status" value="1"/>
</dbReference>
<dbReference type="GO" id="GO:0003723">
    <property type="term" value="F:RNA binding"/>
    <property type="evidence" value="ECO:0007669"/>
    <property type="project" value="InterPro"/>
</dbReference>
<feature type="compositionally biased region" description="Basic and acidic residues" evidence="11">
    <location>
        <begin position="429"/>
        <end position="457"/>
    </location>
</feature>
<accession>A0A120H352</accession>
<feature type="region of interest" description="Disordered" evidence="11">
    <location>
        <begin position="403"/>
        <end position="457"/>
    </location>
</feature>
<evidence type="ECO:0000313" key="14">
    <source>
        <dbReference type="EMBL" id="ALJ75656.1"/>
    </source>
</evidence>
<keyword evidence="3" id="KW-0489">Methyltransferase</keyword>
<feature type="compositionally biased region" description="Polar residues" evidence="11">
    <location>
        <begin position="838"/>
        <end position="859"/>
    </location>
</feature>
<feature type="region of interest" description="Disordered" evidence="11">
    <location>
        <begin position="578"/>
        <end position="741"/>
    </location>
</feature>
<dbReference type="Gene3D" id="2.170.270.10">
    <property type="entry name" value="SET domain"/>
    <property type="match status" value="1"/>
</dbReference>